<evidence type="ECO:0000313" key="1">
    <source>
        <dbReference type="EMBL" id="RDX85608.1"/>
    </source>
</evidence>
<feature type="non-terminal residue" evidence="1">
    <location>
        <position position="1"/>
    </location>
</feature>
<sequence length="164" mass="18651">MRAARKYNTTFVPKSFRKRDLVLTCQLKDKTTNKLIPNWEGPFYVHNEADKGVIKLEQGSKFCEHGTQNKSQVQRSVYGPSGKLSPKCEGRLTIPQENCVLCEVWFYKPPGKISHAWEDHLYDPLGKQSSKCEGWLYDTRQIILCSKAGSMTSRHKVSSGKVGQ</sequence>
<dbReference type="EMBL" id="QJKJ01006748">
    <property type="protein sequence ID" value="RDX85608.1"/>
    <property type="molecule type" value="Genomic_DNA"/>
</dbReference>
<gene>
    <name evidence="1" type="ORF">CR513_33178</name>
</gene>
<evidence type="ECO:0000313" key="2">
    <source>
        <dbReference type="Proteomes" id="UP000257109"/>
    </source>
</evidence>
<dbReference type="AlphaFoldDB" id="A0A371G4X8"/>
<comment type="caution">
    <text evidence="1">The sequence shown here is derived from an EMBL/GenBank/DDBJ whole genome shotgun (WGS) entry which is preliminary data.</text>
</comment>
<reference evidence="1" key="1">
    <citation type="submission" date="2018-05" db="EMBL/GenBank/DDBJ databases">
        <title>Draft genome of Mucuna pruriens seed.</title>
        <authorList>
            <person name="Nnadi N.E."/>
            <person name="Vos R."/>
            <person name="Hasami M.H."/>
            <person name="Devisetty U.K."/>
            <person name="Aguiy J.C."/>
        </authorList>
    </citation>
    <scope>NUCLEOTIDE SEQUENCE [LARGE SCALE GENOMIC DNA]</scope>
    <source>
        <strain evidence="1">JCA_2017</strain>
    </source>
</reference>
<proteinExistence type="predicted"/>
<accession>A0A371G4X8</accession>
<name>A0A371G4X8_MUCPR</name>
<protein>
    <submittedName>
        <fullName evidence="1">Uncharacterized protein</fullName>
    </submittedName>
</protein>
<dbReference type="Proteomes" id="UP000257109">
    <property type="component" value="Unassembled WGS sequence"/>
</dbReference>
<keyword evidence="2" id="KW-1185">Reference proteome</keyword>
<organism evidence="1 2">
    <name type="scientific">Mucuna pruriens</name>
    <name type="common">Velvet bean</name>
    <name type="synonym">Dolichos pruriens</name>
    <dbReference type="NCBI Taxonomy" id="157652"/>
    <lineage>
        <taxon>Eukaryota</taxon>
        <taxon>Viridiplantae</taxon>
        <taxon>Streptophyta</taxon>
        <taxon>Embryophyta</taxon>
        <taxon>Tracheophyta</taxon>
        <taxon>Spermatophyta</taxon>
        <taxon>Magnoliopsida</taxon>
        <taxon>eudicotyledons</taxon>
        <taxon>Gunneridae</taxon>
        <taxon>Pentapetalae</taxon>
        <taxon>rosids</taxon>
        <taxon>fabids</taxon>
        <taxon>Fabales</taxon>
        <taxon>Fabaceae</taxon>
        <taxon>Papilionoideae</taxon>
        <taxon>50 kb inversion clade</taxon>
        <taxon>NPAAA clade</taxon>
        <taxon>indigoferoid/millettioid clade</taxon>
        <taxon>Phaseoleae</taxon>
        <taxon>Mucuna</taxon>
    </lineage>
</organism>